<keyword evidence="3" id="KW-1185">Reference proteome</keyword>
<dbReference type="Proteomes" id="UP001500730">
    <property type="component" value="Unassembled WGS sequence"/>
</dbReference>
<gene>
    <name evidence="2" type="ORF">GCM10009858_44170</name>
</gene>
<feature type="region of interest" description="Disordered" evidence="1">
    <location>
        <begin position="29"/>
        <end position="57"/>
    </location>
</feature>
<comment type="caution">
    <text evidence="2">The sequence shown here is derived from an EMBL/GenBank/DDBJ whole genome shotgun (WGS) entry which is preliminary data.</text>
</comment>
<name>A0ABN3MGY2_9MICO</name>
<organism evidence="2 3">
    <name type="scientific">Terrabacter carboxydivorans</name>
    <dbReference type="NCBI Taxonomy" id="619730"/>
    <lineage>
        <taxon>Bacteria</taxon>
        <taxon>Bacillati</taxon>
        <taxon>Actinomycetota</taxon>
        <taxon>Actinomycetes</taxon>
        <taxon>Micrococcales</taxon>
        <taxon>Intrasporangiaceae</taxon>
        <taxon>Terrabacter</taxon>
    </lineage>
</organism>
<sequence>MVAHGGTSGVLAAERPRREHVQAFRLDHGAVSDREPAAGQPQAAPLPDQTSQGVRVQSDQCRVRCREDTVSRDLLKIHGATVPE</sequence>
<dbReference type="EMBL" id="BAAARE010000032">
    <property type="protein sequence ID" value="GAA2501050.1"/>
    <property type="molecule type" value="Genomic_DNA"/>
</dbReference>
<evidence type="ECO:0000256" key="1">
    <source>
        <dbReference type="SAM" id="MobiDB-lite"/>
    </source>
</evidence>
<evidence type="ECO:0000313" key="2">
    <source>
        <dbReference type="EMBL" id="GAA2501050.1"/>
    </source>
</evidence>
<reference evidence="2 3" key="1">
    <citation type="journal article" date="2019" name="Int. J. Syst. Evol. Microbiol.">
        <title>The Global Catalogue of Microorganisms (GCM) 10K type strain sequencing project: providing services to taxonomists for standard genome sequencing and annotation.</title>
        <authorList>
            <consortium name="The Broad Institute Genomics Platform"/>
            <consortium name="The Broad Institute Genome Sequencing Center for Infectious Disease"/>
            <person name="Wu L."/>
            <person name="Ma J."/>
        </authorList>
    </citation>
    <scope>NUCLEOTIDE SEQUENCE [LARGE SCALE GENOMIC DNA]</scope>
    <source>
        <strain evidence="2 3">JCM 16259</strain>
    </source>
</reference>
<evidence type="ECO:0000313" key="3">
    <source>
        <dbReference type="Proteomes" id="UP001500730"/>
    </source>
</evidence>
<protein>
    <submittedName>
        <fullName evidence="2">Uncharacterized protein</fullName>
    </submittedName>
</protein>
<accession>A0ABN3MGY2</accession>
<proteinExistence type="predicted"/>
<feature type="compositionally biased region" description="Low complexity" evidence="1">
    <location>
        <begin position="37"/>
        <end position="49"/>
    </location>
</feature>